<dbReference type="AlphaFoldDB" id="A0A075JH72"/>
<name>A0A075JH72_9MICO</name>
<dbReference type="KEGG" id="dni:HX89_09520"/>
<feature type="domain" description="N-acetyltransferase" evidence="1">
    <location>
        <begin position="171"/>
        <end position="311"/>
    </location>
</feature>
<dbReference type="GO" id="GO:0016747">
    <property type="term" value="F:acyltransferase activity, transferring groups other than amino-acyl groups"/>
    <property type="evidence" value="ECO:0007669"/>
    <property type="project" value="InterPro"/>
</dbReference>
<dbReference type="EMBL" id="CP008889">
    <property type="protein sequence ID" value="AIF41145.1"/>
    <property type="molecule type" value="Genomic_DNA"/>
</dbReference>
<dbReference type="GeneID" id="41841377"/>
<evidence type="ECO:0000313" key="2">
    <source>
        <dbReference type="EMBL" id="AIF41145.1"/>
    </source>
</evidence>
<dbReference type="Pfam" id="PF13312">
    <property type="entry name" value="DUF4081"/>
    <property type="match status" value="1"/>
</dbReference>
<sequence>MLRRSGVRALDAGDRAAARALCDLDPVTNVFVAARLDEGALGSTSAAFGLDGDVGQPLAAGAYASGFDADGLGRGGARSLESSQRPLRSMLWASANLVPVEASPDDLERYAARVKCARRRVSSLFGPAEQVLPLWQLVSRSYAPARSFRPEQPLMVAAREARARQGIEPEPRVRVARLDEVDAIVPAAAAMFTEEIGYAPYVGSAAGYRAGVQRLVMGGRTFVLMDGARVRFKADVGSLASGVAQIQGVWIDPAWRGRGLAAPCMARVVDLVEAELAPTVSLYVNGYNTPALRAYERAGFERVGTFATVIL</sequence>
<dbReference type="InterPro" id="IPR016181">
    <property type="entry name" value="Acyl_CoA_acyltransferase"/>
</dbReference>
<dbReference type="Proteomes" id="UP000027986">
    <property type="component" value="Chromosome"/>
</dbReference>
<dbReference type="InterPro" id="IPR000182">
    <property type="entry name" value="GNAT_dom"/>
</dbReference>
<dbReference type="InterPro" id="IPR025289">
    <property type="entry name" value="DUF4081"/>
</dbReference>
<proteinExistence type="predicted"/>
<dbReference type="PANTHER" id="PTHR43072">
    <property type="entry name" value="N-ACETYLTRANSFERASE"/>
    <property type="match status" value="1"/>
</dbReference>
<gene>
    <name evidence="2" type="ORF">HX89_09520</name>
</gene>
<dbReference type="PANTHER" id="PTHR43072:SF54">
    <property type="entry name" value="GCN5-RELATED N-ACETYLTRANSFERASE"/>
    <property type="match status" value="1"/>
</dbReference>
<accession>A0A075JH72</accession>
<dbReference type="Pfam" id="PF00583">
    <property type="entry name" value="Acetyltransf_1"/>
    <property type="match status" value="1"/>
</dbReference>
<dbReference type="eggNOG" id="COG3393">
    <property type="taxonomic scope" value="Bacteria"/>
</dbReference>
<dbReference type="Gene3D" id="3.40.630.30">
    <property type="match status" value="1"/>
</dbReference>
<dbReference type="HOGENOM" id="CLU_086566_0_0_11"/>
<dbReference type="RefSeq" id="WP_038568759.1">
    <property type="nucleotide sequence ID" value="NZ_CP008889.1"/>
</dbReference>
<dbReference type="PROSITE" id="PS51186">
    <property type="entry name" value="GNAT"/>
    <property type="match status" value="1"/>
</dbReference>
<keyword evidence="3" id="KW-1185">Reference proteome</keyword>
<keyword evidence="2" id="KW-0808">Transferase</keyword>
<dbReference type="SUPFAM" id="SSF55729">
    <property type="entry name" value="Acyl-CoA N-acyltransferases (Nat)"/>
    <property type="match status" value="1"/>
</dbReference>
<evidence type="ECO:0000259" key="1">
    <source>
        <dbReference type="PROSITE" id="PS51186"/>
    </source>
</evidence>
<organism evidence="2 3">
    <name type="scientific">Dermacoccus nishinomiyaensis</name>
    <dbReference type="NCBI Taxonomy" id="1274"/>
    <lineage>
        <taxon>Bacteria</taxon>
        <taxon>Bacillati</taxon>
        <taxon>Actinomycetota</taxon>
        <taxon>Actinomycetes</taxon>
        <taxon>Micrococcales</taxon>
        <taxon>Dermacoccaceae</taxon>
        <taxon>Dermacoccus</taxon>
    </lineage>
</organism>
<reference evidence="2 3" key="1">
    <citation type="submission" date="2014-07" db="EMBL/GenBank/DDBJ databases">
        <title>Genome Sequencing of Dermacoccus nishinomiyaensis.</title>
        <authorList>
            <person name="Hong K.W."/>
            <person name="Chan K.G."/>
        </authorList>
    </citation>
    <scope>NUCLEOTIDE SEQUENCE [LARGE SCALE GENOMIC DNA]</scope>
    <source>
        <strain evidence="2 3">M25</strain>
    </source>
</reference>
<protein>
    <submittedName>
        <fullName evidence="2">Acetyltransferase</fullName>
    </submittedName>
</protein>
<dbReference type="OrthoDB" id="9803233at2"/>
<evidence type="ECO:0000313" key="3">
    <source>
        <dbReference type="Proteomes" id="UP000027986"/>
    </source>
</evidence>